<dbReference type="WBParaSite" id="MBELARI_LOCUS1001">
    <property type="protein sequence ID" value="MBELARI_LOCUS1001"/>
    <property type="gene ID" value="MBELARI_LOCUS1001"/>
</dbReference>
<evidence type="ECO:0000256" key="7">
    <source>
        <dbReference type="ARBA" id="ARBA00022553"/>
    </source>
</evidence>
<keyword evidence="5" id="KW-0963">Cytoplasm</keyword>
<evidence type="ECO:0000313" key="17">
    <source>
        <dbReference type="Proteomes" id="UP000887575"/>
    </source>
</evidence>
<dbReference type="Proteomes" id="UP000887575">
    <property type="component" value="Unassembled WGS sequence"/>
</dbReference>
<dbReference type="GO" id="GO:0003878">
    <property type="term" value="F:ATP citrate synthase activity"/>
    <property type="evidence" value="ECO:0007669"/>
    <property type="project" value="UniProtKB-EC"/>
</dbReference>
<feature type="domain" description="CoA-binding" evidence="14">
    <location>
        <begin position="474"/>
        <end position="580"/>
    </location>
</feature>
<dbReference type="SUPFAM" id="SSF52210">
    <property type="entry name" value="Succinyl-CoA synthetase domains"/>
    <property type="match status" value="2"/>
</dbReference>
<dbReference type="AlphaFoldDB" id="A0AAF3E7W1"/>
<dbReference type="GO" id="GO:0006085">
    <property type="term" value="P:acetyl-CoA biosynthetic process"/>
    <property type="evidence" value="ECO:0007669"/>
    <property type="project" value="TreeGrafter"/>
</dbReference>
<evidence type="ECO:0000256" key="1">
    <source>
        <dbReference type="ARBA" id="ARBA00004496"/>
    </source>
</evidence>
<dbReference type="Pfam" id="PF02629">
    <property type="entry name" value="CoA_binding"/>
    <property type="match status" value="1"/>
</dbReference>
<evidence type="ECO:0000259" key="13">
    <source>
        <dbReference type="Pfam" id="PF00549"/>
    </source>
</evidence>
<evidence type="ECO:0000256" key="3">
    <source>
        <dbReference type="ARBA" id="ARBA00010719"/>
    </source>
</evidence>
<sequence>MEVVEACEKANRSLSLPYTLSSKMVIKPDQLIKRRGKQGLVVIGNMSEIKEAFGKMQEGEREIEGVRGSLDTFIVETFVEHKPEQEFYVAIMSKRDHDVILFSCHGGVDVGDVNENCQMLEVPVDIENSMVPEISLIASLLHGVDEKLVVKLGWFIDELYRAYKSYHFTYLEINPLVMNDTGIYILDLAAKVDQTASFLCKTKWMSRYNEPIEFPAPFGLAMSTEEKFISSLDDVTGASLKLTILNRKGRIWTMVAGGGASVVYADAICELGGVAELANYGEYSGDPSLEEIRNYASTILSLMTEGEPHPDGKLLFIGGSIANFTNVGETFQGIIQAIESFALKLQAHNISIYVRRGGPNHKEGLRKIKDAGKRLDLPIFVYGPETPLTAIVGAGLKGDDLPEDVQDNHSNFVVSADGSISCKHAKQQSLEELEELNDDTVSTYMNNISSASSLKSFAGTASEAEVAAKSFTLNEKTTAVVWGQQQKAIQGMLDFDWACGRATPSVAASTYPYSDNTMNKFYFGQEEKFLPSYRSMKEAFDETNATVLVCFASYRSAYEVVKEALEEIPQLQLVAIIAEGVPERLTRHLIKIADTKRITIVGPATVGGIKPGCFKIGNTGGMIDNILASNRNSDGVYEGVAIGGDRYPGSTFKEHVARYILDENVKIIVLLGESGGLDEYEVIKMMSKLKVKKPIIAWCIGTCAKYIKKEISFGHAGSGAASQRETAMAKNEAFNKAGFKVPKAFDGLGQLIYTIQEEHIQNKLLYGSMPHLQNSALLSSDSSDAENEDFEQIANPRPVPVLTALSPPMHQQISNSSSAIPQRFDATPQGKPSSLRNPPKYVEKSIEEEKKCIKAGGDRTKLANLKRCLDEYRQERAAIEHALQSGGNHQQHITTDDQTVRGYSMNQQQSVQKFAPPTYNAVVQKFAPPSDDGFRFFFWGGGFFEKFRRLFFE</sequence>
<evidence type="ECO:0000259" key="15">
    <source>
        <dbReference type="Pfam" id="PF16114"/>
    </source>
</evidence>
<accession>A0AAF3E7W1</accession>
<evidence type="ECO:0000256" key="10">
    <source>
        <dbReference type="ARBA" id="ARBA00022840"/>
    </source>
</evidence>
<comment type="similarity">
    <text evidence="3">In the N-terminal section; belongs to the succinate/malate CoA ligase beta subunit family.</text>
</comment>
<evidence type="ECO:0000256" key="8">
    <source>
        <dbReference type="ARBA" id="ARBA00022679"/>
    </source>
</evidence>
<keyword evidence="9" id="KW-0547">Nucleotide-binding</keyword>
<dbReference type="InterPro" id="IPR016102">
    <property type="entry name" value="Succinyl-CoA_synth-like"/>
</dbReference>
<dbReference type="InterPro" id="IPR032263">
    <property type="entry name" value="Citrate-bd"/>
</dbReference>
<keyword evidence="11" id="KW-0443">Lipid metabolism</keyword>
<dbReference type="GO" id="GO:0006633">
    <property type="term" value="P:fatty acid biosynthetic process"/>
    <property type="evidence" value="ECO:0007669"/>
    <property type="project" value="TreeGrafter"/>
</dbReference>
<dbReference type="InterPro" id="IPR003781">
    <property type="entry name" value="CoA-bd"/>
</dbReference>
<dbReference type="PROSITE" id="PS01217">
    <property type="entry name" value="SUCCINYL_COA_LIG_3"/>
    <property type="match status" value="1"/>
</dbReference>
<dbReference type="Gene3D" id="3.40.50.720">
    <property type="entry name" value="NAD(P)-binding Rossmann-like Domain"/>
    <property type="match status" value="1"/>
</dbReference>
<dbReference type="EC" id="2.3.3.8" evidence="4"/>
<evidence type="ECO:0000259" key="16">
    <source>
        <dbReference type="Pfam" id="PF24948"/>
    </source>
</evidence>
<keyword evidence="6" id="KW-0444">Lipid biosynthesis</keyword>
<dbReference type="SUPFAM" id="SSF51735">
    <property type="entry name" value="NAD(P)-binding Rossmann-fold domains"/>
    <property type="match status" value="1"/>
</dbReference>
<feature type="domain" description="ATP-citrate synthase citrate-binding" evidence="15">
    <location>
        <begin position="222"/>
        <end position="397"/>
    </location>
</feature>
<evidence type="ECO:0000256" key="11">
    <source>
        <dbReference type="ARBA" id="ARBA00023098"/>
    </source>
</evidence>
<keyword evidence="8" id="KW-0808">Transferase</keyword>
<dbReference type="InterPro" id="IPR017866">
    <property type="entry name" value="Succ-CoA_synthase_bsu_CS"/>
</dbReference>
<keyword evidence="17" id="KW-1185">Reference proteome</keyword>
<evidence type="ECO:0000256" key="9">
    <source>
        <dbReference type="ARBA" id="ARBA00022741"/>
    </source>
</evidence>
<protein>
    <recommendedName>
        <fullName evidence="4">ATP citrate synthase</fullName>
        <ecNumber evidence="4">2.3.3.8</ecNumber>
    </recommendedName>
</protein>
<keyword evidence="10" id="KW-0067">ATP-binding</keyword>
<dbReference type="Gene3D" id="3.40.50.261">
    <property type="entry name" value="Succinyl-CoA synthetase domains"/>
    <property type="match status" value="2"/>
</dbReference>
<evidence type="ECO:0000259" key="14">
    <source>
        <dbReference type="Pfam" id="PF02629"/>
    </source>
</evidence>
<dbReference type="InterPro" id="IPR002020">
    <property type="entry name" value="Citrate_synthase"/>
</dbReference>
<organism evidence="17 18">
    <name type="scientific">Mesorhabditis belari</name>
    <dbReference type="NCBI Taxonomy" id="2138241"/>
    <lineage>
        <taxon>Eukaryota</taxon>
        <taxon>Metazoa</taxon>
        <taxon>Ecdysozoa</taxon>
        <taxon>Nematoda</taxon>
        <taxon>Chromadorea</taxon>
        <taxon>Rhabditida</taxon>
        <taxon>Rhabditina</taxon>
        <taxon>Rhabditomorpha</taxon>
        <taxon>Rhabditoidea</taxon>
        <taxon>Rhabditidae</taxon>
        <taxon>Mesorhabditinae</taxon>
        <taxon>Mesorhabditis</taxon>
    </lineage>
</organism>
<dbReference type="SUPFAM" id="SSF56059">
    <property type="entry name" value="Glutathione synthetase ATP-binding domain-like"/>
    <property type="match status" value="1"/>
</dbReference>
<dbReference type="Gene3D" id="3.30.470.110">
    <property type="match status" value="1"/>
</dbReference>
<name>A0AAF3E7W1_9BILA</name>
<dbReference type="InterPro" id="IPR056749">
    <property type="entry name" value="Citrate_synth_N"/>
</dbReference>
<dbReference type="FunFam" id="3.40.50.261:FF:000008">
    <property type="entry name" value="ATP-citrate synthase alpha chain protein"/>
    <property type="match status" value="1"/>
</dbReference>
<dbReference type="PANTHER" id="PTHR23118:SF42">
    <property type="entry name" value="ATP-CITRATE SYNTHASE"/>
    <property type="match status" value="1"/>
</dbReference>
<feature type="domain" description="ATP-citrate synthase/succinyl-CoA ligase C-terminal" evidence="13">
    <location>
        <begin position="633"/>
        <end position="737"/>
    </location>
</feature>
<evidence type="ECO:0000256" key="5">
    <source>
        <dbReference type="ARBA" id="ARBA00022490"/>
    </source>
</evidence>
<evidence type="ECO:0000256" key="2">
    <source>
        <dbReference type="ARBA" id="ARBA00005899"/>
    </source>
</evidence>
<proteinExistence type="inferred from homology"/>
<dbReference type="InterPro" id="IPR036291">
    <property type="entry name" value="NAD(P)-bd_dom_sf"/>
</dbReference>
<comment type="subcellular location">
    <subcellularLocation>
        <location evidence="1">Cytoplasm</location>
    </subcellularLocation>
</comment>
<reference evidence="18" key="1">
    <citation type="submission" date="2024-02" db="UniProtKB">
        <authorList>
            <consortium name="WormBaseParasite"/>
        </authorList>
    </citation>
    <scope>IDENTIFICATION</scope>
</reference>
<dbReference type="GO" id="GO:0005829">
    <property type="term" value="C:cytosol"/>
    <property type="evidence" value="ECO:0007669"/>
    <property type="project" value="TreeGrafter"/>
</dbReference>
<feature type="region of interest" description="Disordered" evidence="12">
    <location>
        <begin position="809"/>
        <end position="842"/>
    </location>
</feature>
<dbReference type="PANTHER" id="PTHR23118">
    <property type="entry name" value="ATP-CITRATE SYNTHASE"/>
    <property type="match status" value="1"/>
</dbReference>
<dbReference type="Pfam" id="PF00549">
    <property type="entry name" value="Ligase_CoA"/>
    <property type="match status" value="1"/>
</dbReference>
<evidence type="ECO:0000313" key="18">
    <source>
        <dbReference type="WBParaSite" id="MBELARI_LOCUS1001"/>
    </source>
</evidence>
<evidence type="ECO:0000256" key="6">
    <source>
        <dbReference type="ARBA" id="ARBA00022516"/>
    </source>
</evidence>
<feature type="domain" description="ATP-citrate synthase ATP-grasp" evidence="16">
    <location>
        <begin position="15"/>
        <end position="204"/>
    </location>
</feature>
<evidence type="ECO:0000256" key="4">
    <source>
        <dbReference type="ARBA" id="ARBA00012639"/>
    </source>
</evidence>
<feature type="compositionally biased region" description="Polar residues" evidence="12">
    <location>
        <begin position="809"/>
        <end position="820"/>
    </location>
</feature>
<evidence type="ECO:0000256" key="12">
    <source>
        <dbReference type="SAM" id="MobiDB-lite"/>
    </source>
</evidence>
<dbReference type="Pfam" id="PF16114">
    <property type="entry name" value="Citrate_bind"/>
    <property type="match status" value="1"/>
</dbReference>
<dbReference type="Pfam" id="PF24948">
    <property type="entry name" value="Citrate_synth_N"/>
    <property type="match status" value="1"/>
</dbReference>
<dbReference type="GO" id="GO:0005524">
    <property type="term" value="F:ATP binding"/>
    <property type="evidence" value="ECO:0007669"/>
    <property type="project" value="UniProtKB-KW"/>
</dbReference>
<comment type="similarity">
    <text evidence="2">In the C-terminal section; belongs to the succinate/malate CoA ligase alpha subunit family.</text>
</comment>
<keyword evidence="7" id="KW-0597">Phosphoprotein</keyword>
<dbReference type="InterPro" id="IPR005811">
    <property type="entry name" value="SUCC_ACL_C"/>
</dbReference>